<comment type="function">
    <text evidence="11">Required for the insertion and/or proper folding and/or complex formation of integral membrane proteins into the membrane. Involved in integration of membrane proteins that insert both dependently and independently of the Sec translocase complex, as well as at least some lipoproteins. Aids folding of multispanning membrane proteins.</text>
</comment>
<dbReference type="CDD" id="cd20070">
    <property type="entry name" value="5TM_YidC_Alb3"/>
    <property type="match status" value="1"/>
</dbReference>
<dbReference type="InterPro" id="IPR001708">
    <property type="entry name" value="YidC/ALB3/OXA1/COX18"/>
</dbReference>
<dbReference type="PANTHER" id="PTHR12428:SF65">
    <property type="entry name" value="CYTOCHROME C OXIDASE ASSEMBLY PROTEIN COX18, MITOCHONDRIAL"/>
    <property type="match status" value="1"/>
</dbReference>
<organism evidence="20 21">
    <name type="scientific">Microbacterium schleiferi</name>
    <dbReference type="NCBI Taxonomy" id="69362"/>
    <lineage>
        <taxon>Bacteria</taxon>
        <taxon>Bacillati</taxon>
        <taxon>Actinomycetota</taxon>
        <taxon>Actinomycetes</taxon>
        <taxon>Micrococcales</taxon>
        <taxon>Microbacteriaceae</taxon>
        <taxon>Microbacterium</taxon>
    </lineage>
</organism>
<evidence type="ECO:0000256" key="5">
    <source>
        <dbReference type="ARBA" id="ARBA00022475"/>
    </source>
</evidence>
<comment type="caution">
    <text evidence="20">The sequence shown here is derived from an EMBL/GenBank/DDBJ whole genome shotgun (WGS) entry which is preliminary data.</text>
</comment>
<dbReference type="InterPro" id="IPR028055">
    <property type="entry name" value="YidC/Oxa/ALB_C"/>
</dbReference>
<dbReference type="RefSeq" id="WP_331791058.1">
    <property type="nucleotide sequence ID" value="NZ_BAAAUO010000005.1"/>
</dbReference>
<evidence type="ECO:0000256" key="13">
    <source>
        <dbReference type="ARBA" id="ARBA00031538"/>
    </source>
</evidence>
<evidence type="ECO:0000256" key="8">
    <source>
        <dbReference type="ARBA" id="ARBA00022989"/>
    </source>
</evidence>
<name>A0ABU7V5C1_9MICO</name>
<protein>
    <recommendedName>
        <fullName evidence="3">Membrane protein insertase YidC</fullName>
    </recommendedName>
    <alternativeName>
        <fullName evidence="15">Foldase YidC</fullName>
    </alternativeName>
    <alternativeName>
        <fullName evidence="14">Membrane integrase YidC</fullName>
    </alternativeName>
    <alternativeName>
        <fullName evidence="13">Membrane protein YidC</fullName>
    </alternativeName>
</protein>
<dbReference type="NCBIfam" id="NF002350">
    <property type="entry name" value="PRK01315.1"/>
    <property type="match status" value="1"/>
</dbReference>
<keyword evidence="4" id="KW-0813">Transport</keyword>
<feature type="transmembrane region" description="Helical" evidence="18">
    <location>
        <begin position="201"/>
        <end position="224"/>
    </location>
</feature>
<evidence type="ECO:0000259" key="19">
    <source>
        <dbReference type="Pfam" id="PF02096"/>
    </source>
</evidence>
<dbReference type="InterPro" id="IPR047196">
    <property type="entry name" value="YidC_ALB_C"/>
</dbReference>
<evidence type="ECO:0000313" key="20">
    <source>
        <dbReference type="EMBL" id="MEF2254470.1"/>
    </source>
</evidence>
<feature type="compositionally biased region" description="Basic and acidic residues" evidence="17">
    <location>
        <begin position="328"/>
        <end position="343"/>
    </location>
</feature>
<keyword evidence="8 18" id="KW-1133">Transmembrane helix</keyword>
<comment type="subcellular location">
    <subcellularLocation>
        <location evidence="1">Cell membrane</location>
        <topology evidence="1">Multi-pass membrane protein</topology>
    </subcellularLocation>
    <subcellularLocation>
        <location evidence="16">Membrane</location>
        <topology evidence="16">Multi-pass membrane protein</topology>
    </subcellularLocation>
</comment>
<feature type="domain" description="Membrane insertase YidC/Oxa/ALB C-terminal" evidence="19">
    <location>
        <begin position="59"/>
        <end position="282"/>
    </location>
</feature>
<accession>A0ABU7V5C1</accession>
<dbReference type="NCBIfam" id="TIGR03592">
    <property type="entry name" value="yidC_oxa1_cterm"/>
    <property type="match status" value="1"/>
</dbReference>
<evidence type="ECO:0000256" key="1">
    <source>
        <dbReference type="ARBA" id="ARBA00004651"/>
    </source>
</evidence>
<evidence type="ECO:0000256" key="15">
    <source>
        <dbReference type="ARBA" id="ARBA00033342"/>
    </source>
</evidence>
<evidence type="ECO:0000256" key="9">
    <source>
        <dbReference type="ARBA" id="ARBA00023136"/>
    </source>
</evidence>
<feature type="region of interest" description="Disordered" evidence="17">
    <location>
        <begin position="325"/>
        <end position="385"/>
    </location>
</feature>
<feature type="compositionally biased region" description="Polar residues" evidence="17">
    <location>
        <begin position="354"/>
        <end position="379"/>
    </location>
</feature>
<proteinExistence type="inferred from homology"/>
<keyword evidence="7" id="KW-0653">Protein transport</keyword>
<comment type="subunit">
    <text evidence="12">Interacts with the Sec translocase complex via SecD. Specifically interacts with transmembrane segments of nascent integral membrane proteins during membrane integration.</text>
</comment>
<evidence type="ECO:0000256" key="17">
    <source>
        <dbReference type="SAM" id="MobiDB-lite"/>
    </source>
</evidence>
<keyword evidence="10" id="KW-0143">Chaperone</keyword>
<reference evidence="20 21" key="1">
    <citation type="submission" date="2024-01" db="EMBL/GenBank/DDBJ databases">
        <title>the genome sequence of strain Microbacterium schleiferi NBRC 15075.</title>
        <authorList>
            <person name="Ding Y."/>
            <person name="Zhang G."/>
        </authorList>
    </citation>
    <scope>NUCLEOTIDE SEQUENCE [LARGE SCALE GENOMIC DNA]</scope>
    <source>
        <strain evidence="20 21">NBRC 15075</strain>
    </source>
</reference>
<keyword evidence="6 16" id="KW-0812">Transmembrane</keyword>
<feature type="transmembrane region" description="Helical" evidence="18">
    <location>
        <begin position="57"/>
        <end position="79"/>
    </location>
</feature>
<gene>
    <name evidence="20" type="primary">yidC</name>
    <name evidence="20" type="ORF">V2V91_04880</name>
</gene>
<comment type="similarity">
    <text evidence="2">Belongs to the OXA1/ALB3/YidC family. Type 1 subfamily.</text>
</comment>
<keyword evidence="5" id="KW-1003">Cell membrane</keyword>
<evidence type="ECO:0000256" key="14">
    <source>
        <dbReference type="ARBA" id="ARBA00033245"/>
    </source>
</evidence>
<evidence type="ECO:0000256" key="18">
    <source>
        <dbReference type="SAM" id="Phobius"/>
    </source>
</evidence>
<evidence type="ECO:0000256" key="3">
    <source>
        <dbReference type="ARBA" id="ARBA00015325"/>
    </source>
</evidence>
<evidence type="ECO:0000256" key="11">
    <source>
        <dbReference type="ARBA" id="ARBA00025034"/>
    </source>
</evidence>
<evidence type="ECO:0000256" key="4">
    <source>
        <dbReference type="ARBA" id="ARBA00022448"/>
    </source>
</evidence>
<dbReference type="EMBL" id="JAZHOV010000002">
    <property type="protein sequence ID" value="MEF2254470.1"/>
    <property type="molecule type" value="Genomic_DNA"/>
</dbReference>
<sequence length="385" mass="42420">MDLLASATPSPSPTAAAGGGFDLFAIILWPLKWVVELILVAWHWLFTAIGLPPADGITWVLAIVGLVVVVRAALIPLFVKQIKSQRKMMEIAPELRKIQDKYRGKKDQLSREAMSRETMALYKKHGTSPVSGCLPLLVQMPVFFSLYSVLSGVKVNAELGLGGVGALSPELTKQFYDASLFGVASLHETLIDAWNTGNTPAVMILVVLVVLMIASQFFTQLQIISKNLSPEAKTGQAYQMQRIMLWVLPFAFVFSGVFFPLGVVLYWFTSNIWTMVQQFIVIREMPTPGSEAAKQREERLARKGKAIDSSGKVVPMDKYLAEQQRLLEQAEKAKAQAPKREQPMSKQRAKKQGQRPTGGTNSRPQNQRPPGSSAEGSSPTPEPNN</sequence>
<feature type="transmembrane region" description="Helical" evidence="18">
    <location>
        <begin position="245"/>
        <end position="268"/>
    </location>
</feature>
<feature type="transmembrane region" description="Helical" evidence="18">
    <location>
        <begin position="21"/>
        <end position="45"/>
    </location>
</feature>
<evidence type="ECO:0000256" key="2">
    <source>
        <dbReference type="ARBA" id="ARBA00010527"/>
    </source>
</evidence>
<keyword evidence="9 18" id="KW-0472">Membrane</keyword>
<evidence type="ECO:0000256" key="7">
    <source>
        <dbReference type="ARBA" id="ARBA00022927"/>
    </source>
</evidence>
<evidence type="ECO:0000256" key="16">
    <source>
        <dbReference type="RuleBase" id="RU003945"/>
    </source>
</evidence>
<evidence type="ECO:0000313" key="21">
    <source>
        <dbReference type="Proteomes" id="UP001351900"/>
    </source>
</evidence>
<dbReference type="Pfam" id="PF02096">
    <property type="entry name" value="60KD_IMP"/>
    <property type="match status" value="1"/>
</dbReference>
<evidence type="ECO:0000256" key="6">
    <source>
        <dbReference type="ARBA" id="ARBA00022692"/>
    </source>
</evidence>
<dbReference type="PANTHER" id="PTHR12428">
    <property type="entry name" value="OXA1"/>
    <property type="match status" value="1"/>
</dbReference>
<keyword evidence="21" id="KW-1185">Reference proteome</keyword>
<evidence type="ECO:0000256" key="10">
    <source>
        <dbReference type="ARBA" id="ARBA00023186"/>
    </source>
</evidence>
<evidence type="ECO:0000256" key="12">
    <source>
        <dbReference type="ARBA" id="ARBA00026028"/>
    </source>
</evidence>
<dbReference type="Proteomes" id="UP001351900">
    <property type="component" value="Unassembled WGS sequence"/>
</dbReference>